<evidence type="ECO:0000313" key="5">
    <source>
        <dbReference type="Proteomes" id="UP000277930"/>
    </source>
</evidence>
<dbReference type="InterPro" id="IPR036624">
    <property type="entry name" value="Hcp1-lik_sf"/>
</dbReference>
<evidence type="ECO:0000259" key="2">
    <source>
        <dbReference type="Pfam" id="PF06812"/>
    </source>
</evidence>
<evidence type="ECO:0000256" key="1">
    <source>
        <dbReference type="SAM" id="Phobius"/>
    </source>
</evidence>
<feature type="transmembrane region" description="Helical" evidence="1">
    <location>
        <begin position="238"/>
        <end position="256"/>
    </location>
</feature>
<feature type="domain" description="ImpA N-terminal" evidence="2">
    <location>
        <begin position="12"/>
        <end position="113"/>
    </location>
</feature>
<keyword evidence="1" id="KW-0812">Transmembrane</keyword>
<dbReference type="Proteomes" id="UP000277930">
    <property type="component" value="Chromosome 1"/>
</dbReference>
<dbReference type="InterPro" id="IPR008514">
    <property type="entry name" value="T6SS_Hcp"/>
</dbReference>
<reference evidence="4 5" key="1">
    <citation type="submission" date="2018-12" db="EMBL/GenBank/DDBJ databases">
        <authorList>
            <consortium name="Pathogen Informatics"/>
        </authorList>
    </citation>
    <scope>NUCLEOTIDE SEQUENCE [LARGE SCALE GENOMIC DNA]</scope>
    <source>
        <strain evidence="4 5">NCTC9702</strain>
    </source>
</reference>
<dbReference type="NCBIfam" id="TIGR03344">
    <property type="entry name" value="VI_effect_Hcp1"/>
    <property type="match status" value="1"/>
</dbReference>
<dbReference type="PANTHER" id="PTHR37024">
    <property type="entry name" value="TYPE VI SECRETION SYSTEM DUF2094 AND IMPA-RELATED DOMAIN PROTEIN"/>
    <property type="match status" value="1"/>
</dbReference>
<dbReference type="Pfam" id="PF12486">
    <property type="entry name" value="VasL"/>
    <property type="match status" value="1"/>
</dbReference>
<dbReference type="SUPFAM" id="SSF141452">
    <property type="entry name" value="Hcp1-like"/>
    <property type="match status" value="1"/>
</dbReference>
<dbReference type="EMBL" id="LR134246">
    <property type="protein sequence ID" value="VED37386.1"/>
    <property type="molecule type" value="Genomic_DNA"/>
</dbReference>
<dbReference type="PANTHER" id="PTHR37024:SF5">
    <property type="entry name" value="IMPA N-TERMINAL DOMAIN-CONTAINING PROTEIN"/>
    <property type="match status" value="1"/>
</dbReference>
<sequence length="618" mass="70045">MSNYALTQTIVTGSDPRALPEFSAIREEINKANHPSQPELNWKLVESLALSIFKANGVDLHTATYYTLARTRNQGLAGFCEGSELLAAMITHEWDKFWPQGGPARTEMLDWFNTRTGNILRQQVSFSENDLPLLYRTERALQLICDKLQQVELKRQPRVENLLYFVQNTRKRFEPQPGNRTDTAAQTTVRTLVYAPESTASTTAEAVPPLPDLPEMRVEVRGVANNADNVRQGSTVKGFVAGAACTAVIAAVLWWWQAYPIQRQLTQVRDTAQGAATAWLASPVLKEYEQYLQQLLDAPPLQPLETGMQMMRTADTLWPESLQQQEASRMWSNTLRNRAQASPQMKGWQQARQNLRDFADLMMKKETEKQGFTLSYIKTVTWQAERLLNQETPLEYLLTQYQETRARKQDTQALEKEINERLDGLLSRWLLLKNTGQDMATDTRTEPVHPDSLRLRRITMANPVYLTLNGELQGLISSGCSSMPSIGNKAQIAHQDQIMVMSLSHGLSRAQNVNHQELTITKPVDKSSPLLGKAISENECLTCDFVFYRTNRFGINEPYYKLKLTNARISNIGLTVPHTINDSPGQPEESVSFTYESINWEHIVAGTSAYSLWSERIF</sequence>
<gene>
    <name evidence="4" type="primary">hcpA_2</name>
    <name evidence="4" type="ORF">NCTC9702_04706</name>
</gene>
<feature type="domain" description="ImpA C-terminal" evidence="3">
    <location>
        <begin position="288"/>
        <end position="432"/>
    </location>
</feature>
<dbReference type="Gene3D" id="2.30.110.20">
    <property type="entry name" value="Hcp1-like"/>
    <property type="match status" value="1"/>
</dbReference>
<protein>
    <submittedName>
        <fullName evidence="4">Putative type VI secretion system protein</fullName>
    </submittedName>
</protein>
<dbReference type="AlphaFoldDB" id="A0A447Y276"/>
<proteinExistence type="predicted"/>
<keyword evidence="1" id="KW-0472">Membrane</keyword>
<dbReference type="InterPro" id="IPR021069">
    <property type="entry name" value="ImpA_C"/>
</dbReference>
<name>A0A447Y276_ECOLX</name>
<keyword evidence="1" id="KW-1133">Transmembrane helix</keyword>
<organism evidence="4 5">
    <name type="scientific">Escherichia coli</name>
    <dbReference type="NCBI Taxonomy" id="562"/>
    <lineage>
        <taxon>Bacteria</taxon>
        <taxon>Pseudomonadati</taxon>
        <taxon>Pseudomonadota</taxon>
        <taxon>Gammaproteobacteria</taxon>
        <taxon>Enterobacterales</taxon>
        <taxon>Enterobacteriaceae</taxon>
        <taxon>Escherichia</taxon>
    </lineage>
</organism>
<dbReference type="Pfam" id="PF06812">
    <property type="entry name" value="ImpA_N"/>
    <property type="match status" value="1"/>
</dbReference>
<evidence type="ECO:0000313" key="4">
    <source>
        <dbReference type="EMBL" id="VED37386.1"/>
    </source>
</evidence>
<accession>A0A447Y276</accession>
<dbReference type="Pfam" id="PF05638">
    <property type="entry name" value="T6SS_HCP"/>
    <property type="match status" value="1"/>
</dbReference>
<dbReference type="InterPro" id="IPR010657">
    <property type="entry name" value="ImpA_N"/>
</dbReference>
<evidence type="ECO:0000259" key="3">
    <source>
        <dbReference type="Pfam" id="PF12486"/>
    </source>
</evidence>